<reference evidence="1 2" key="1">
    <citation type="submission" date="2022-10" db="EMBL/GenBank/DDBJ databases">
        <title>Comparative genomic study of S. anginosus.</title>
        <authorList>
            <person name="Prasad A."/>
            <person name="Ene A."/>
            <person name="Jablonska S."/>
            <person name="Du J."/>
            <person name="Wolfe A.J."/>
            <person name="Putonti C."/>
        </authorList>
    </citation>
    <scope>NUCLEOTIDE SEQUENCE [LARGE SCALE GENOMIC DNA]</scope>
    <source>
        <strain evidence="1 2">UMB9231</strain>
    </source>
</reference>
<sequence length="88" mass="9664">AKAKSGIIKYGTKATIIAPLQKKAAVNIIKEKCSQAQVPLILSDDIAKIKVHNRKINIIATDFTLESSFSLLGEYQRENLKTVIALVK</sequence>
<comment type="caution">
    <text evidence="1">The sequence shown here is derived from an EMBL/GenBank/DDBJ whole genome shotgun (WGS) entry which is preliminary data.</text>
</comment>
<dbReference type="InterPro" id="IPR036565">
    <property type="entry name" value="Mur-like_cat_sf"/>
</dbReference>
<feature type="non-terminal residue" evidence="1">
    <location>
        <position position="1"/>
    </location>
</feature>
<protein>
    <submittedName>
        <fullName evidence="1">Tetrahydrofolate synthase</fullName>
    </submittedName>
</protein>
<keyword evidence="2" id="KW-1185">Reference proteome</keyword>
<dbReference type="Proteomes" id="UP001526076">
    <property type="component" value="Unassembled WGS sequence"/>
</dbReference>
<evidence type="ECO:0000313" key="1">
    <source>
        <dbReference type="EMBL" id="MCW1043226.1"/>
    </source>
</evidence>
<name>A0ABT3ECR6_STRAP</name>
<organism evidence="1 2">
    <name type="scientific">Streptococcus anginosus</name>
    <dbReference type="NCBI Taxonomy" id="1328"/>
    <lineage>
        <taxon>Bacteria</taxon>
        <taxon>Bacillati</taxon>
        <taxon>Bacillota</taxon>
        <taxon>Bacilli</taxon>
        <taxon>Lactobacillales</taxon>
        <taxon>Streptococcaceae</taxon>
        <taxon>Streptococcus</taxon>
        <taxon>Streptococcus anginosus group</taxon>
    </lineage>
</organism>
<dbReference type="EMBL" id="JAPAHU010000293">
    <property type="protein sequence ID" value="MCW1043226.1"/>
    <property type="molecule type" value="Genomic_DNA"/>
</dbReference>
<dbReference type="SUPFAM" id="SSF53623">
    <property type="entry name" value="MurD-like peptide ligases, catalytic domain"/>
    <property type="match status" value="1"/>
</dbReference>
<gene>
    <name evidence="1" type="ORF">OJ597_12680</name>
</gene>
<feature type="non-terminal residue" evidence="1">
    <location>
        <position position="88"/>
    </location>
</feature>
<accession>A0ABT3ECR6</accession>
<dbReference type="Gene3D" id="3.40.1190.10">
    <property type="entry name" value="Mur-like, catalytic domain"/>
    <property type="match status" value="1"/>
</dbReference>
<proteinExistence type="predicted"/>
<evidence type="ECO:0000313" key="2">
    <source>
        <dbReference type="Proteomes" id="UP001526076"/>
    </source>
</evidence>